<accession>A0A1I7YB66</accession>
<reference evidence="2" key="1">
    <citation type="submission" date="2016-11" db="UniProtKB">
        <authorList>
            <consortium name="WormBaseParasite"/>
        </authorList>
    </citation>
    <scope>IDENTIFICATION</scope>
</reference>
<name>A0A1I7YB66_9BILA</name>
<evidence type="ECO:0000313" key="2">
    <source>
        <dbReference type="WBParaSite" id="L893_g14512.t1"/>
    </source>
</evidence>
<dbReference type="Proteomes" id="UP000095287">
    <property type="component" value="Unplaced"/>
</dbReference>
<dbReference type="WBParaSite" id="L893_g14512.t1">
    <property type="protein sequence ID" value="L893_g14512.t1"/>
    <property type="gene ID" value="L893_g14512"/>
</dbReference>
<proteinExistence type="predicted"/>
<dbReference type="AlphaFoldDB" id="A0A1I7YB66"/>
<keyword evidence="1" id="KW-1185">Reference proteome</keyword>
<sequence>MLVPNIAERSGLSIEEAALYPGQSGLAPVKEFSRIFTEEVMLQDGWCRDVYMHGGSTSFESFPTRLEDPAVHRRRKLL</sequence>
<organism evidence="1 2">
    <name type="scientific">Steinernema glaseri</name>
    <dbReference type="NCBI Taxonomy" id="37863"/>
    <lineage>
        <taxon>Eukaryota</taxon>
        <taxon>Metazoa</taxon>
        <taxon>Ecdysozoa</taxon>
        <taxon>Nematoda</taxon>
        <taxon>Chromadorea</taxon>
        <taxon>Rhabditida</taxon>
        <taxon>Tylenchina</taxon>
        <taxon>Panagrolaimomorpha</taxon>
        <taxon>Strongyloidoidea</taxon>
        <taxon>Steinernematidae</taxon>
        <taxon>Steinernema</taxon>
    </lineage>
</organism>
<protein>
    <submittedName>
        <fullName evidence="2">Diaminopimelate decarboxylase</fullName>
    </submittedName>
</protein>
<evidence type="ECO:0000313" key="1">
    <source>
        <dbReference type="Proteomes" id="UP000095287"/>
    </source>
</evidence>